<gene>
    <name evidence="1" type="ORF">FBF37_03240</name>
</gene>
<dbReference type="RefSeq" id="WP_138079433.1">
    <property type="nucleotide sequence ID" value="NZ_CP040004.1"/>
</dbReference>
<dbReference type="Gene3D" id="3.90.1140.10">
    <property type="entry name" value="Cyclic phosphodiesterase"/>
    <property type="match status" value="1"/>
</dbReference>
<keyword evidence="1" id="KW-0436">Ligase</keyword>
<evidence type="ECO:0000313" key="2">
    <source>
        <dbReference type="Proteomes" id="UP000310639"/>
    </source>
</evidence>
<keyword evidence="2" id="KW-1185">Reference proteome</keyword>
<evidence type="ECO:0000313" key="1">
    <source>
        <dbReference type="EMBL" id="QCT42456.1"/>
    </source>
</evidence>
<name>A0A4V1GDP0_9BACT</name>
<organism evidence="1 2">
    <name type="scientific">Candidatus Nanosynbacter featherlites</name>
    <dbReference type="NCBI Taxonomy" id="2572088"/>
    <lineage>
        <taxon>Bacteria</taxon>
        <taxon>Candidatus Saccharimonadota</taxon>
        <taxon>Candidatus Saccharimonadia</taxon>
        <taxon>Candidatus Nanosynbacterales</taxon>
        <taxon>Candidatus Nanosynbacteraceae</taxon>
        <taxon>Candidatus Nanosynbacter</taxon>
    </lineage>
</organism>
<reference evidence="1 2" key="1">
    <citation type="submission" date="2019-04" db="EMBL/GenBank/DDBJ databases">
        <title>Saccharibacteria TM7 genomes.</title>
        <authorList>
            <person name="Bor B."/>
            <person name="He X."/>
            <person name="Chen T."/>
            <person name="Dewhirst F.E."/>
        </authorList>
    </citation>
    <scope>NUCLEOTIDE SEQUENCE [LARGE SCALE GENOMIC DNA]</scope>
    <source>
        <strain evidence="1 2">BB001</strain>
    </source>
</reference>
<dbReference type="SUPFAM" id="SSF55144">
    <property type="entry name" value="LigT-like"/>
    <property type="match status" value="1"/>
</dbReference>
<dbReference type="OrthoDB" id="9781302at2"/>
<protein>
    <submittedName>
        <fullName evidence="1">2'-5' RNA ligase family protein</fullName>
    </submittedName>
</protein>
<dbReference type="AlphaFoldDB" id="A0A4V1GDP0"/>
<dbReference type="KEGG" id="nft:FBF37_03240"/>
<proteinExistence type="predicted"/>
<dbReference type="Proteomes" id="UP000310639">
    <property type="component" value="Chromosome"/>
</dbReference>
<sequence length="161" mass="17489">MASVSLVFDDKQNAYLRELSEKMNLDFGEFIPHVTLINVTEQDMPRLKAAAAALPVLGRLVLDGVNFLPDKAGNCVWVELRTQKTAWMVEARQQLLAALDGIHPGLDVDGFRPHITLGCVEAGTLDDVNMSAIPGQLPVITEPRAAACYNGVHGKVVEVVE</sequence>
<dbReference type="GO" id="GO:0016874">
    <property type="term" value="F:ligase activity"/>
    <property type="evidence" value="ECO:0007669"/>
    <property type="project" value="UniProtKB-KW"/>
</dbReference>
<accession>A0A4V1GDP0</accession>
<dbReference type="InterPro" id="IPR009097">
    <property type="entry name" value="Cyclic_Pdiesterase"/>
</dbReference>
<dbReference type="EMBL" id="CP040004">
    <property type="protein sequence ID" value="QCT42456.1"/>
    <property type="molecule type" value="Genomic_DNA"/>
</dbReference>